<evidence type="ECO:0000259" key="1">
    <source>
        <dbReference type="Pfam" id="PF12652"/>
    </source>
</evidence>
<reference evidence="2" key="2">
    <citation type="submission" date="2021-04" db="EMBL/GenBank/DDBJ databases">
        <authorList>
            <person name="Gilroy R."/>
        </authorList>
    </citation>
    <scope>NUCLEOTIDE SEQUENCE</scope>
    <source>
        <strain evidence="2">CHK185-1770</strain>
    </source>
</reference>
<evidence type="ECO:0000313" key="2">
    <source>
        <dbReference type="EMBL" id="HJB98632.1"/>
    </source>
</evidence>
<feature type="domain" description="Protein CotJB" evidence="1">
    <location>
        <begin position="71"/>
        <end position="110"/>
    </location>
</feature>
<dbReference type="Pfam" id="PF12652">
    <property type="entry name" value="CotJB"/>
    <property type="match status" value="1"/>
</dbReference>
<comment type="caution">
    <text evidence="2">The sequence shown here is derived from an EMBL/GenBank/DDBJ whole genome shotgun (WGS) entry which is preliminary data.</text>
</comment>
<organism evidence="2 3">
    <name type="scientific">Candidatus Acutalibacter pullicola</name>
    <dbReference type="NCBI Taxonomy" id="2838417"/>
    <lineage>
        <taxon>Bacteria</taxon>
        <taxon>Bacillati</taxon>
        <taxon>Bacillota</taxon>
        <taxon>Clostridia</taxon>
        <taxon>Eubacteriales</taxon>
        <taxon>Acutalibacteraceae</taxon>
        <taxon>Acutalibacter</taxon>
    </lineage>
</organism>
<dbReference type="Proteomes" id="UP000826793">
    <property type="component" value="Unassembled WGS sequence"/>
</dbReference>
<accession>A0A9D2MXN4</accession>
<keyword evidence="2" id="KW-0167">Capsid protein</keyword>
<dbReference type="AlphaFoldDB" id="A0A9D2MXN4"/>
<dbReference type="InterPro" id="IPR024207">
    <property type="entry name" value="CotJB_dom"/>
</dbReference>
<evidence type="ECO:0000313" key="3">
    <source>
        <dbReference type="Proteomes" id="UP000826793"/>
    </source>
</evidence>
<dbReference type="EMBL" id="DWXG01000072">
    <property type="protein sequence ID" value="HJB98632.1"/>
    <property type="molecule type" value="Genomic_DNA"/>
</dbReference>
<sequence>MENKTSVACDVTEGSLPGTCASMVFPYVAMQGENPQRYNQKDALAVGTLFPGLHLPFFKETQKRMQCNNTALCELMALEFAINELGLYLDTHRNDKEALQLYTNYVTLAKEGRQRDGRPLADRK</sequence>
<proteinExistence type="predicted"/>
<name>A0A9D2MXN4_9FIRM</name>
<protein>
    <submittedName>
        <fullName evidence="2">Spore coat protein CotJB</fullName>
    </submittedName>
</protein>
<gene>
    <name evidence="2" type="ORF">H9710_08650</name>
</gene>
<reference evidence="2" key="1">
    <citation type="journal article" date="2021" name="PeerJ">
        <title>Extensive microbial diversity within the chicken gut microbiome revealed by metagenomics and culture.</title>
        <authorList>
            <person name="Gilroy R."/>
            <person name="Ravi A."/>
            <person name="Getino M."/>
            <person name="Pursley I."/>
            <person name="Horton D.L."/>
            <person name="Alikhan N.F."/>
            <person name="Baker D."/>
            <person name="Gharbi K."/>
            <person name="Hall N."/>
            <person name="Watson M."/>
            <person name="Adriaenssens E.M."/>
            <person name="Foster-Nyarko E."/>
            <person name="Jarju S."/>
            <person name="Secka A."/>
            <person name="Antonio M."/>
            <person name="Oren A."/>
            <person name="Chaudhuri R.R."/>
            <person name="La Ragione R."/>
            <person name="Hildebrand F."/>
            <person name="Pallen M.J."/>
        </authorList>
    </citation>
    <scope>NUCLEOTIDE SEQUENCE</scope>
    <source>
        <strain evidence="2">CHK185-1770</strain>
    </source>
</reference>
<keyword evidence="2" id="KW-0946">Virion</keyword>